<keyword evidence="2" id="KW-1133">Transmembrane helix</keyword>
<dbReference type="EMBL" id="UGNP01000001">
    <property type="protein sequence ID" value="STX10425.1"/>
    <property type="molecule type" value="Genomic_DNA"/>
</dbReference>
<name>A0A2U3AGK1_9BACL</name>
<keyword evidence="2" id="KW-0472">Membrane</keyword>
<sequence>MSVNLWVLNLFLYFPENKLEYIPAVIELIIAIALCTLVFKLFRRSARNQQAKALELEKQILEANKQDQLRH</sequence>
<evidence type="ECO:0000313" key="3">
    <source>
        <dbReference type="EMBL" id="STX10425.1"/>
    </source>
</evidence>
<dbReference type="EMBL" id="SNZG01000003">
    <property type="protein sequence ID" value="TDR42738.1"/>
    <property type="molecule type" value="Genomic_DNA"/>
</dbReference>
<evidence type="ECO:0000313" key="5">
    <source>
        <dbReference type="Proteomes" id="UP000254330"/>
    </source>
</evidence>
<proteinExistence type="predicted"/>
<comment type="caution">
    <text evidence="3">The sequence shown here is derived from an EMBL/GenBank/DDBJ whole genome shotgun (WGS) entry which is preliminary data.</text>
</comment>
<evidence type="ECO:0000313" key="6">
    <source>
        <dbReference type="Proteomes" id="UP000294641"/>
    </source>
</evidence>
<accession>A0A2U3AGK1</accession>
<reference evidence="4 6" key="2">
    <citation type="submission" date="2019-03" db="EMBL/GenBank/DDBJ databases">
        <title>Genomic Encyclopedia of Type Strains, Phase IV (KMG-IV): sequencing the most valuable type-strain genomes for metagenomic binning, comparative biology and taxonomic classification.</title>
        <authorList>
            <person name="Goeker M."/>
        </authorList>
    </citation>
    <scope>NUCLEOTIDE SEQUENCE [LARGE SCALE GENOMIC DNA]</scope>
    <source>
        <strain evidence="4 6">DSM 20580</strain>
    </source>
</reference>
<organism evidence="3 5">
    <name type="scientific">Kurthia zopfii</name>
    <dbReference type="NCBI Taxonomy" id="1650"/>
    <lineage>
        <taxon>Bacteria</taxon>
        <taxon>Bacillati</taxon>
        <taxon>Bacillota</taxon>
        <taxon>Bacilli</taxon>
        <taxon>Bacillales</taxon>
        <taxon>Caryophanaceae</taxon>
        <taxon>Kurthia</taxon>
    </lineage>
</organism>
<feature type="coiled-coil region" evidence="1">
    <location>
        <begin position="44"/>
        <end position="71"/>
    </location>
</feature>
<keyword evidence="6" id="KW-1185">Reference proteome</keyword>
<evidence type="ECO:0000256" key="2">
    <source>
        <dbReference type="SAM" id="Phobius"/>
    </source>
</evidence>
<dbReference type="RefSeq" id="WP_109348516.1">
    <property type="nucleotide sequence ID" value="NZ_BJUE01000005.1"/>
</dbReference>
<gene>
    <name evidence="4" type="ORF">DFR61_103114</name>
    <name evidence="3" type="ORF">NCTC10597_02171</name>
</gene>
<protein>
    <submittedName>
        <fullName evidence="3">Uncharacterized protein</fullName>
    </submittedName>
</protein>
<keyword evidence="1" id="KW-0175">Coiled coil</keyword>
<feature type="transmembrane region" description="Helical" evidence="2">
    <location>
        <begin position="20"/>
        <end position="42"/>
    </location>
</feature>
<dbReference type="Proteomes" id="UP000294641">
    <property type="component" value="Unassembled WGS sequence"/>
</dbReference>
<keyword evidence="2" id="KW-0812">Transmembrane</keyword>
<dbReference type="OrthoDB" id="2390218at2"/>
<evidence type="ECO:0000313" key="4">
    <source>
        <dbReference type="EMBL" id="TDR42738.1"/>
    </source>
</evidence>
<evidence type="ECO:0000256" key="1">
    <source>
        <dbReference type="SAM" id="Coils"/>
    </source>
</evidence>
<dbReference type="AlphaFoldDB" id="A0A2U3AGK1"/>
<reference evidence="3 5" key="1">
    <citation type="submission" date="2018-06" db="EMBL/GenBank/DDBJ databases">
        <authorList>
            <consortium name="Pathogen Informatics"/>
            <person name="Doyle S."/>
        </authorList>
    </citation>
    <scope>NUCLEOTIDE SEQUENCE [LARGE SCALE GENOMIC DNA]</scope>
    <source>
        <strain evidence="3 5">NCTC10597</strain>
    </source>
</reference>
<dbReference type="Proteomes" id="UP000254330">
    <property type="component" value="Unassembled WGS sequence"/>
</dbReference>